<dbReference type="RefSeq" id="XP_013248651.1">
    <property type="nucleotide sequence ID" value="XM_013393197.1"/>
</dbReference>
<feature type="domain" description="BCS1 N-terminal" evidence="14">
    <location>
        <begin position="41"/>
        <end position="208"/>
    </location>
</feature>
<dbReference type="Pfam" id="PF25426">
    <property type="entry name" value="AAA_lid_BCS1"/>
    <property type="match status" value="1"/>
</dbReference>
<keyword evidence="8" id="KW-1133">Transmembrane helix</keyword>
<keyword evidence="9" id="KW-0496">Mitochondrion</keyword>
<dbReference type="InterPro" id="IPR003959">
    <property type="entry name" value="ATPase_AAA_core"/>
</dbReference>
<evidence type="ECO:0000256" key="2">
    <source>
        <dbReference type="ARBA" id="ARBA00007448"/>
    </source>
</evidence>
<comment type="catalytic activity">
    <reaction evidence="11">
        <text>ATP + H2O = ADP + phosphate + H(+)</text>
        <dbReference type="Rhea" id="RHEA:13065"/>
        <dbReference type="ChEBI" id="CHEBI:15377"/>
        <dbReference type="ChEBI" id="CHEBI:15378"/>
        <dbReference type="ChEBI" id="CHEBI:30616"/>
        <dbReference type="ChEBI" id="CHEBI:43474"/>
        <dbReference type="ChEBI" id="CHEBI:456216"/>
    </reaction>
    <physiologicalReaction direction="left-to-right" evidence="11">
        <dbReference type="Rhea" id="RHEA:13066"/>
    </physiologicalReaction>
</comment>
<name>U6GT10_EIMAC</name>
<evidence type="ECO:0000256" key="8">
    <source>
        <dbReference type="ARBA" id="ARBA00022989"/>
    </source>
</evidence>
<comment type="subcellular location">
    <subcellularLocation>
        <location evidence="1">Mitochondrion inner membrane</location>
        <topology evidence="1">Single-pass membrane protein</topology>
    </subcellularLocation>
</comment>
<dbReference type="SMART" id="SM01024">
    <property type="entry name" value="BCS1_N"/>
    <property type="match status" value="1"/>
</dbReference>
<dbReference type="GO" id="GO:0016887">
    <property type="term" value="F:ATP hydrolysis activity"/>
    <property type="evidence" value="ECO:0007669"/>
    <property type="project" value="InterPro"/>
</dbReference>
<organism evidence="15 16">
    <name type="scientific">Eimeria acervulina</name>
    <name type="common">Coccidian parasite</name>
    <dbReference type="NCBI Taxonomy" id="5801"/>
    <lineage>
        <taxon>Eukaryota</taxon>
        <taxon>Sar</taxon>
        <taxon>Alveolata</taxon>
        <taxon>Apicomplexa</taxon>
        <taxon>Conoidasida</taxon>
        <taxon>Coccidia</taxon>
        <taxon>Eucoccidiorida</taxon>
        <taxon>Eimeriorina</taxon>
        <taxon>Eimeriidae</taxon>
        <taxon>Eimeria</taxon>
    </lineage>
</organism>
<dbReference type="EMBL" id="HG671790">
    <property type="protein sequence ID" value="CDI81719.1"/>
    <property type="molecule type" value="Genomic_DNA"/>
</dbReference>
<keyword evidence="10" id="KW-0472">Membrane</keyword>
<dbReference type="Pfam" id="PF08740">
    <property type="entry name" value="BCS1_N"/>
    <property type="match status" value="1"/>
</dbReference>
<gene>
    <name evidence="15" type="ORF">EAH_00023190</name>
</gene>
<comment type="similarity">
    <text evidence="2">Belongs to the AAA ATPase family. BCS1 subfamily.</text>
</comment>
<reference evidence="15" key="2">
    <citation type="submission" date="2013-10" db="EMBL/GenBank/DDBJ databases">
        <authorList>
            <person name="Aslett M."/>
        </authorList>
    </citation>
    <scope>NUCLEOTIDE SEQUENCE</scope>
    <source>
        <strain evidence="15">Houghton</strain>
    </source>
</reference>
<evidence type="ECO:0000259" key="13">
    <source>
        <dbReference type="SMART" id="SM00382"/>
    </source>
</evidence>
<protein>
    <submittedName>
        <fullName evidence="15">Bcs1 protein, putative</fullName>
    </submittedName>
</protein>
<feature type="compositionally biased region" description="Low complexity" evidence="12">
    <location>
        <begin position="447"/>
        <end position="464"/>
    </location>
</feature>
<dbReference type="OrthoDB" id="347001at2759"/>
<dbReference type="OMA" id="WMTLYQR"/>
<dbReference type="PANTHER" id="PTHR23070">
    <property type="entry name" value="BCS1 AAA-TYPE ATPASE"/>
    <property type="match status" value="1"/>
</dbReference>
<evidence type="ECO:0000313" key="16">
    <source>
        <dbReference type="Proteomes" id="UP000018050"/>
    </source>
</evidence>
<keyword evidence="3" id="KW-0812">Transmembrane</keyword>
<feature type="domain" description="AAA+ ATPase" evidence="13">
    <location>
        <begin position="218"/>
        <end position="367"/>
    </location>
</feature>
<dbReference type="CDD" id="cd19510">
    <property type="entry name" value="RecA-like_BCS1"/>
    <property type="match status" value="1"/>
</dbReference>
<evidence type="ECO:0000259" key="14">
    <source>
        <dbReference type="SMART" id="SM01024"/>
    </source>
</evidence>
<dbReference type="GeneID" id="25270389"/>
<dbReference type="Pfam" id="PF00004">
    <property type="entry name" value="AAA"/>
    <property type="match status" value="1"/>
</dbReference>
<dbReference type="InterPro" id="IPR027417">
    <property type="entry name" value="P-loop_NTPase"/>
</dbReference>
<dbReference type="InterPro" id="IPR050747">
    <property type="entry name" value="Mitochondrial_chaperone_BCS1"/>
</dbReference>
<dbReference type="VEuPathDB" id="ToxoDB:EAH_00023190"/>
<feature type="region of interest" description="Disordered" evidence="12">
    <location>
        <begin position="437"/>
        <end position="476"/>
    </location>
</feature>
<sequence>MEQQQAASSTLIKAATGEPSRGPSLPPSLKRMLPDFLRAAASLTRAGARALRGLCRRRLLTSLEVPIRDPAYPWVMQWLVAKRKLGEQQQQQQQQQQQNAAVLSQGKVFAAPRGGDDVRERRSRKRGGGQHLLRYKGALLLIDRQRSGEVVDFSSGSPWETLTLTTLSLYRHSLQDLLPVLFMLVFAAAAEGVAESILADLMRFLSSSRWYFDRGIPYRRGYLLHGPPGCGKSSFVLALAGRLKYNICVLNVADPHLTDDRLQYLLATVPPRSLLLLEDIDGAIRRSEAAQEKETVQAGDRPSLTQLSLNPFGTRSVTFSGLLNALDGVVATEERIIFLTTNHPERLPDSLIRPGRVDLKVRIGFATPEQLRRQFVRFLPNATAEQADEFVSLLSPLQITMAELQGFFLFCRDDCNQALQMAKAWKEADQQVVQEMQLKQQQREMQQKQQQQQQEHQQQQQQQQSKTHTHTGTTPK</sequence>
<feature type="region of interest" description="Disordered" evidence="12">
    <location>
        <begin position="1"/>
        <end position="27"/>
    </location>
</feature>
<evidence type="ECO:0000256" key="3">
    <source>
        <dbReference type="ARBA" id="ARBA00022692"/>
    </source>
</evidence>
<keyword evidence="6" id="KW-0378">Hydrolase</keyword>
<evidence type="ECO:0000256" key="1">
    <source>
        <dbReference type="ARBA" id="ARBA00004434"/>
    </source>
</evidence>
<evidence type="ECO:0000256" key="9">
    <source>
        <dbReference type="ARBA" id="ARBA00023128"/>
    </source>
</evidence>
<dbReference type="InterPro" id="IPR003593">
    <property type="entry name" value="AAA+_ATPase"/>
</dbReference>
<dbReference type="GO" id="GO:0005743">
    <property type="term" value="C:mitochondrial inner membrane"/>
    <property type="evidence" value="ECO:0007669"/>
    <property type="project" value="UniProtKB-SubCell"/>
</dbReference>
<keyword evidence="16" id="KW-1185">Reference proteome</keyword>
<keyword evidence="5" id="KW-0999">Mitochondrion inner membrane</keyword>
<dbReference type="SMART" id="SM00382">
    <property type="entry name" value="AAA"/>
    <property type="match status" value="1"/>
</dbReference>
<evidence type="ECO:0000256" key="5">
    <source>
        <dbReference type="ARBA" id="ARBA00022792"/>
    </source>
</evidence>
<evidence type="ECO:0000256" key="11">
    <source>
        <dbReference type="ARBA" id="ARBA00048778"/>
    </source>
</evidence>
<evidence type="ECO:0000313" key="15">
    <source>
        <dbReference type="EMBL" id="CDI81719.1"/>
    </source>
</evidence>
<evidence type="ECO:0000256" key="4">
    <source>
        <dbReference type="ARBA" id="ARBA00022741"/>
    </source>
</evidence>
<evidence type="ECO:0000256" key="12">
    <source>
        <dbReference type="SAM" id="MobiDB-lite"/>
    </source>
</evidence>
<dbReference type="SUPFAM" id="SSF52540">
    <property type="entry name" value="P-loop containing nucleoside triphosphate hydrolases"/>
    <property type="match status" value="1"/>
</dbReference>
<dbReference type="InterPro" id="IPR057495">
    <property type="entry name" value="AAA_lid_BCS1"/>
</dbReference>
<keyword evidence="4" id="KW-0547">Nucleotide-binding</keyword>
<dbReference type="GO" id="GO:0005524">
    <property type="term" value="F:ATP binding"/>
    <property type="evidence" value="ECO:0007669"/>
    <property type="project" value="UniProtKB-KW"/>
</dbReference>
<dbReference type="Gene3D" id="3.40.50.300">
    <property type="entry name" value="P-loop containing nucleotide triphosphate hydrolases"/>
    <property type="match status" value="1"/>
</dbReference>
<feature type="compositionally biased region" description="Polar residues" evidence="12">
    <location>
        <begin position="1"/>
        <end position="11"/>
    </location>
</feature>
<dbReference type="Proteomes" id="UP000018050">
    <property type="component" value="Unassembled WGS sequence"/>
</dbReference>
<evidence type="ECO:0000256" key="6">
    <source>
        <dbReference type="ARBA" id="ARBA00022801"/>
    </source>
</evidence>
<dbReference type="AlphaFoldDB" id="U6GT10"/>
<dbReference type="InterPro" id="IPR014851">
    <property type="entry name" value="BCS1_N"/>
</dbReference>
<reference evidence="15" key="1">
    <citation type="submission" date="2013-10" db="EMBL/GenBank/DDBJ databases">
        <title>Genomic analysis of the causative agents of coccidiosis in chickens.</title>
        <authorList>
            <person name="Reid A.J."/>
            <person name="Blake D."/>
            <person name="Billington K."/>
            <person name="Browne H."/>
            <person name="Dunn M."/>
            <person name="Hung S."/>
            <person name="Kawahara F."/>
            <person name="Miranda-Saavedra D."/>
            <person name="Mourier T."/>
            <person name="Nagra H."/>
            <person name="Otto T.D."/>
            <person name="Rawlings N."/>
            <person name="Sanchez A."/>
            <person name="Sanders M."/>
            <person name="Subramaniam C."/>
            <person name="Tay Y."/>
            <person name="Dear P."/>
            <person name="Doerig C."/>
            <person name="Gruber A."/>
            <person name="Parkinson J."/>
            <person name="Shirley M."/>
            <person name="Wan K.L."/>
            <person name="Berriman M."/>
            <person name="Tomley F."/>
            <person name="Pain A."/>
        </authorList>
    </citation>
    <scope>NUCLEOTIDE SEQUENCE</scope>
    <source>
        <strain evidence="15">Houghton</strain>
    </source>
</reference>
<keyword evidence="7" id="KW-0067">ATP-binding</keyword>
<evidence type="ECO:0000256" key="7">
    <source>
        <dbReference type="ARBA" id="ARBA00022840"/>
    </source>
</evidence>
<evidence type="ECO:0000256" key="10">
    <source>
        <dbReference type="ARBA" id="ARBA00023136"/>
    </source>
</evidence>
<proteinExistence type="inferred from homology"/>
<accession>U6GT10</accession>